<accession>A0ABW7MLX8</accession>
<proteinExistence type="predicted"/>
<evidence type="ECO:0008006" key="3">
    <source>
        <dbReference type="Google" id="ProtNLM"/>
    </source>
</evidence>
<keyword evidence="2" id="KW-1185">Reference proteome</keyword>
<reference evidence="1 2" key="1">
    <citation type="submission" date="2024-02" db="EMBL/GenBank/DDBJ databases">
        <title>A Gaetbulibacter species isolated from tidal flats and genomic insights of their niches.</title>
        <authorList>
            <person name="Ye Y."/>
        </authorList>
    </citation>
    <scope>NUCLEOTIDE SEQUENCE [LARGE SCALE GENOMIC DNA]</scope>
    <source>
        <strain evidence="1 2">KEM-8</strain>
    </source>
</reference>
<name>A0ABW7MLX8_9FLAO</name>
<evidence type="ECO:0000313" key="2">
    <source>
        <dbReference type="Proteomes" id="UP001610104"/>
    </source>
</evidence>
<dbReference type="EMBL" id="JBAWKC010000001">
    <property type="protein sequence ID" value="MFH6767645.1"/>
    <property type="molecule type" value="Genomic_DNA"/>
</dbReference>
<dbReference type="Proteomes" id="UP001610104">
    <property type="component" value="Unassembled WGS sequence"/>
</dbReference>
<dbReference type="RefSeq" id="WP_395436934.1">
    <property type="nucleotide sequence ID" value="NZ_JBAWKC010000001.1"/>
</dbReference>
<comment type="caution">
    <text evidence="1">The sequence shown here is derived from an EMBL/GenBank/DDBJ whole genome shotgun (WGS) entry which is preliminary data.</text>
</comment>
<organism evidence="1 2">
    <name type="scientific">Gaetbulibacter aquiaggeris</name>
    <dbReference type="NCBI Taxonomy" id="1735373"/>
    <lineage>
        <taxon>Bacteria</taxon>
        <taxon>Pseudomonadati</taxon>
        <taxon>Bacteroidota</taxon>
        <taxon>Flavobacteriia</taxon>
        <taxon>Flavobacteriales</taxon>
        <taxon>Flavobacteriaceae</taxon>
        <taxon>Gaetbulibacter</taxon>
    </lineage>
</organism>
<evidence type="ECO:0000313" key="1">
    <source>
        <dbReference type="EMBL" id="MFH6767645.1"/>
    </source>
</evidence>
<protein>
    <recommendedName>
        <fullName evidence="3">Nitrite reductase/ring-hydroxylating ferredoxin subunit</fullName>
    </recommendedName>
</protein>
<sequence length="154" mass="16360">MRSFFLIISFVFLTTCSGDSVNNPNCRFLLDVPVNIPLNLNLPEYQNLNSIGNSIYINDINAGNAGIIVTNAGTGFLAWDASDPNHIPSNCSAVIGSGLEGTCGCGDGNTYSFINGQPLGRLLPNGDIEPDSGLLCGLKFYRVEQSGNNLLISN</sequence>
<gene>
    <name evidence="1" type="ORF">V8G56_02765</name>
</gene>